<dbReference type="SUPFAM" id="SSF51695">
    <property type="entry name" value="PLC-like phosphodiesterases"/>
    <property type="match status" value="1"/>
</dbReference>
<dbReference type="InterPro" id="IPR017946">
    <property type="entry name" value="PLC-like_Pdiesterase_TIM-brl"/>
</dbReference>
<sequence>MMKMKYLKDSLKNTWDFLVKTNVYFRDVLLMHGFILFVVIPLLSSSTKFILKRGQIQYISYDNLSEIATQHPAVAFLLVALLLLILLLVFFEFTFLLLSVYFIEKKQAVSLKQLLRMTTIQLKKLRPSVFLFFLFYFLLILPIGGLSFNSDLLARIKIPAFIMDFIFTNRLLIISAFVLFYLILIYIGIRLIFALPEMILRDRPFKEAFKESLLITKRRFLAIVGRFIFIGGAILLITGISFTVVVGAQALVEEFFPDYALISAVFAMTLLQFFLLVNLVLSTVGIFYIIIDFMNDEGFLPDIPHWFYQEDLPTPRFESVKNTLLLFTAILFGVGVSLYNLDYLDQEIEKIPVTISHRGVSDKNGVQNSLEALEETSQTWHPDYIEMDIQMTKDHQFVVMHDFNLKNLAAVKGVPEQMTLAEIQQVTLHENGKSAKIPTFDTYLAEAKRLNQKLLVEIKTQQKDTTLIVDTFLKKYQNEIQSEHHLIQSLAFSIVESLKEKAPQLTVGYILPFNVVGPPITKADFLTMEYSTINHNFITSAEEDGKKVFVWTPNSSEDMSRMIFYEVDGIITDQMGTLNKTIHDAKEKVTYSDKLLNFVIGVG</sequence>
<dbReference type="EMBL" id="JXKG01000010">
    <property type="protein sequence ID" value="OJG15141.1"/>
    <property type="molecule type" value="Genomic_DNA"/>
</dbReference>
<evidence type="ECO:0000259" key="2">
    <source>
        <dbReference type="PROSITE" id="PS51704"/>
    </source>
</evidence>
<dbReference type="Proteomes" id="UP000182835">
    <property type="component" value="Unassembled WGS sequence"/>
</dbReference>
<dbReference type="Gene3D" id="3.20.20.190">
    <property type="entry name" value="Phosphatidylinositol (PI) phosphodiesterase"/>
    <property type="match status" value="1"/>
</dbReference>
<dbReference type="GO" id="GO:0006629">
    <property type="term" value="P:lipid metabolic process"/>
    <property type="evidence" value="ECO:0007669"/>
    <property type="project" value="InterPro"/>
</dbReference>
<dbReference type="PANTHER" id="PTHR46211">
    <property type="entry name" value="GLYCEROPHOSPHORYL DIESTER PHOSPHODIESTERASE"/>
    <property type="match status" value="1"/>
</dbReference>
<dbReference type="InterPro" id="IPR018476">
    <property type="entry name" value="GlyceroP-diester-Pdiesterase_M"/>
</dbReference>
<reference evidence="3 4" key="1">
    <citation type="submission" date="2014-12" db="EMBL/GenBank/DDBJ databases">
        <title>Draft genome sequences of 29 type strains of Enterococci.</title>
        <authorList>
            <person name="Zhong Z."/>
            <person name="Sun Z."/>
            <person name="Liu W."/>
            <person name="Zhang W."/>
            <person name="Zhang H."/>
        </authorList>
    </citation>
    <scope>NUCLEOTIDE SEQUENCE [LARGE SCALE GENOMIC DNA]</scope>
    <source>
        <strain evidence="3 4">DSM 21207</strain>
    </source>
</reference>
<feature type="transmembrane region" description="Helical" evidence="1">
    <location>
        <begin position="21"/>
        <end position="43"/>
    </location>
</feature>
<feature type="transmembrane region" description="Helical" evidence="1">
    <location>
        <begin position="73"/>
        <end position="103"/>
    </location>
</feature>
<proteinExistence type="predicted"/>
<dbReference type="CDD" id="cd08579">
    <property type="entry name" value="GDPD_memb_like"/>
    <property type="match status" value="1"/>
</dbReference>
<keyword evidence="1" id="KW-0472">Membrane</keyword>
<feature type="transmembrane region" description="Helical" evidence="1">
    <location>
        <begin position="227"/>
        <end position="252"/>
    </location>
</feature>
<dbReference type="STRING" id="317010.RU96_GL000359"/>
<dbReference type="InterPro" id="IPR030395">
    <property type="entry name" value="GP_PDE_dom"/>
</dbReference>
<keyword evidence="1" id="KW-0812">Transmembrane</keyword>
<organism evidence="3 4">
    <name type="scientific">Enterococcus canintestini</name>
    <dbReference type="NCBI Taxonomy" id="317010"/>
    <lineage>
        <taxon>Bacteria</taxon>
        <taxon>Bacillati</taxon>
        <taxon>Bacillota</taxon>
        <taxon>Bacilli</taxon>
        <taxon>Lactobacillales</taxon>
        <taxon>Enterococcaceae</taxon>
        <taxon>Enterococcus</taxon>
    </lineage>
</organism>
<feature type="domain" description="GP-PDE" evidence="2">
    <location>
        <begin position="352"/>
        <end position="582"/>
    </location>
</feature>
<feature type="transmembrane region" description="Helical" evidence="1">
    <location>
        <begin position="124"/>
        <end position="143"/>
    </location>
</feature>
<protein>
    <submittedName>
        <fullName evidence="3">Glycerophosphodiesterase</fullName>
    </submittedName>
</protein>
<feature type="transmembrane region" description="Helical" evidence="1">
    <location>
        <begin position="324"/>
        <end position="341"/>
    </location>
</feature>
<accession>A0A1L8R5Y6</accession>
<feature type="transmembrane region" description="Helical" evidence="1">
    <location>
        <begin position="171"/>
        <end position="193"/>
    </location>
</feature>
<dbReference type="AlphaFoldDB" id="A0A1L8R5Y6"/>
<evidence type="ECO:0000256" key="1">
    <source>
        <dbReference type="SAM" id="Phobius"/>
    </source>
</evidence>
<evidence type="ECO:0000313" key="4">
    <source>
        <dbReference type="Proteomes" id="UP000182835"/>
    </source>
</evidence>
<dbReference type="GO" id="GO:0008081">
    <property type="term" value="F:phosphoric diester hydrolase activity"/>
    <property type="evidence" value="ECO:0007669"/>
    <property type="project" value="InterPro"/>
</dbReference>
<gene>
    <name evidence="3" type="ORF">RU96_GL000359</name>
</gene>
<dbReference type="PANTHER" id="PTHR46211:SF8">
    <property type="entry name" value="PHOSPHODIESTERASE"/>
    <property type="match status" value="1"/>
</dbReference>
<comment type="caution">
    <text evidence="3">The sequence shown here is derived from an EMBL/GenBank/DDBJ whole genome shotgun (WGS) entry which is preliminary data.</text>
</comment>
<keyword evidence="1" id="KW-1133">Transmembrane helix</keyword>
<dbReference type="Pfam" id="PF03009">
    <property type="entry name" value="GDPD"/>
    <property type="match status" value="1"/>
</dbReference>
<dbReference type="PROSITE" id="PS51704">
    <property type="entry name" value="GP_PDE"/>
    <property type="match status" value="1"/>
</dbReference>
<dbReference type="Pfam" id="PF10110">
    <property type="entry name" value="GPDPase_memb"/>
    <property type="match status" value="1"/>
</dbReference>
<evidence type="ECO:0000313" key="3">
    <source>
        <dbReference type="EMBL" id="OJG15141.1"/>
    </source>
</evidence>
<name>A0A1L8R5Y6_9ENTE</name>
<feature type="transmembrane region" description="Helical" evidence="1">
    <location>
        <begin position="264"/>
        <end position="291"/>
    </location>
</feature>